<keyword evidence="6 11" id="KW-0067">ATP-binding</keyword>
<evidence type="ECO:0000256" key="6">
    <source>
        <dbReference type="ARBA" id="ARBA00022840"/>
    </source>
</evidence>
<proteinExistence type="predicted"/>
<keyword evidence="8" id="KW-0406">Ion transport</keyword>
<evidence type="ECO:0000256" key="9">
    <source>
        <dbReference type="ARBA" id="ARBA00023136"/>
    </source>
</evidence>
<dbReference type="AlphaFoldDB" id="A0A4Z0V129"/>
<comment type="caution">
    <text evidence="11">The sequence shown here is derived from an EMBL/GenBank/DDBJ whole genome shotgun (WGS) entry which is preliminary data.</text>
</comment>
<evidence type="ECO:0000256" key="4">
    <source>
        <dbReference type="ARBA" id="ARBA00022496"/>
    </source>
</evidence>
<dbReference type="GeneID" id="82150787"/>
<dbReference type="Proteomes" id="UP000297635">
    <property type="component" value="Unassembled WGS sequence"/>
</dbReference>
<evidence type="ECO:0000256" key="5">
    <source>
        <dbReference type="ARBA" id="ARBA00022741"/>
    </source>
</evidence>
<organism evidence="11 12">
    <name type="scientific">Duncaniella freteri</name>
    <dbReference type="NCBI Taxonomy" id="2530391"/>
    <lineage>
        <taxon>Bacteria</taxon>
        <taxon>Pseudomonadati</taxon>
        <taxon>Bacteroidota</taxon>
        <taxon>Bacteroidia</taxon>
        <taxon>Bacteroidales</taxon>
        <taxon>Muribaculaceae</taxon>
        <taxon>Duncaniella</taxon>
    </lineage>
</organism>
<dbReference type="InterPro" id="IPR003593">
    <property type="entry name" value="AAA+_ATPase"/>
</dbReference>
<feature type="domain" description="ABC transporter" evidence="10">
    <location>
        <begin position="2"/>
        <end position="238"/>
    </location>
</feature>
<dbReference type="GO" id="GO:0006826">
    <property type="term" value="P:iron ion transport"/>
    <property type="evidence" value="ECO:0007669"/>
    <property type="project" value="UniProtKB-KW"/>
</dbReference>
<dbReference type="RefSeq" id="WP_135472531.1">
    <property type="nucleotide sequence ID" value="NZ_CASJPC010000026.1"/>
</dbReference>
<sequence>MIELKDFSIGYGARRLLSDVSLSIPGGCLTALVGRNGTGKSTLLRSIAGLNRNYSGDILVDGNVLNHLPPQRLAKMLAFVSTERTRIPYLKCEDVVAIGRAPYTNWIGHIQDMDREIVAKALSLVGMEAYAGRTMDTMSDGECQRVMIARALAQDTSVILFDEPTSFLDMPGRYELCSLLGRLAHEEGKCIFFSTHELDIALKMCDKVAVLDSTSLEIYDAGELRDSGLIEQIFSINL</sequence>
<evidence type="ECO:0000256" key="7">
    <source>
        <dbReference type="ARBA" id="ARBA00023004"/>
    </source>
</evidence>
<dbReference type="GO" id="GO:0005886">
    <property type="term" value="C:plasma membrane"/>
    <property type="evidence" value="ECO:0007669"/>
    <property type="project" value="UniProtKB-SubCell"/>
</dbReference>
<comment type="subcellular location">
    <subcellularLocation>
        <location evidence="1">Cell membrane</location>
        <topology evidence="1">Peripheral membrane protein</topology>
    </subcellularLocation>
</comment>
<keyword evidence="9" id="KW-0472">Membrane</keyword>
<dbReference type="Pfam" id="PF00005">
    <property type="entry name" value="ABC_tran"/>
    <property type="match status" value="1"/>
</dbReference>
<dbReference type="GO" id="GO:0016887">
    <property type="term" value="F:ATP hydrolysis activity"/>
    <property type="evidence" value="ECO:0007669"/>
    <property type="project" value="InterPro"/>
</dbReference>
<evidence type="ECO:0000313" key="11">
    <source>
        <dbReference type="EMBL" id="TGG36822.1"/>
    </source>
</evidence>
<dbReference type="EMBL" id="SJSA01000002">
    <property type="protein sequence ID" value="TGG36822.1"/>
    <property type="molecule type" value="Genomic_DNA"/>
</dbReference>
<dbReference type="PROSITE" id="PS50893">
    <property type="entry name" value="ABC_TRANSPORTER_2"/>
    <property type="match status" value="1"/>
</dbReference>
<dbReference type="CDD" id="cd03214">
    <property type="entry name" value="ABC_Iron-Siderophores_B12_Hemin"/>
    <property type="match status" value="1"/>
</dbReference>
<dbReference type="PANTHER" id="PTHR42771:SF2">
    <property type="entry name" value="IRON(3+)-HYDROXAMATE IMPORT ATP-BINDING PROTEIN FHUC"/>
    <property type="match status" value="1"/>
</dbReference>
<keyword evidence="2" id="KW-0813">Transport</keyword>
<dbReference type="SUPFAM" id="SSF52540">
    <property type="entry name" value="P-loop containing nucleoside triphosphate hydrolases"/>
    <property type="match status" value="1"/>
</dbReference>
<keyword evidence="5" id="KW-0547">Nucleotide-binding</keyword>
<keyword evidence="12" id="KW-1185">Reference proteome</keyword>
<evidence type="ECO:0000256" key="1">
    <source>
        <dbReference type="ARBA" id="ARBA00004202"/>
    </source>
</evidence>
<dbReference type="InterPro" id="IPR051535">
    <property type="entry name" value="Siderophore_ABC-ATPase"/>
</dbReference>
<evidence type="ECO:0000256" key="8">
    <source>
        <dbReference type="ARBA" id="ARBA00023065"/>
    </source>
</evidence>
<evidence type="ECO:0000259" key="10">
    <source>
        <dbReference type="PROSITE" id="PS50893"/>
    </source>
</evidence>
<dbReference type="PANTHER" id="PTHR42771">
    <property type="entry name" value="IRON(3+)-HYDROXAMATE IMPORT ATP-BINDING PROTEIN FHUC"/>
    <property type="match status" value="1"/>
</dbReference>
<dbReference type="Gene3D" id="3.40.50.300">
    <property type="entry name" value="P-loop containing nucleotide triphosphate hydrolases"/>
    <property type="match status" value="1"/>
</dbReference>
<reference evidence="11 12" key="1">
    <citation type="submission" date="2019-02" db="EMBL/GenBank/DDBJ databases">
        <title>Isolation and identification of novel species under the genus Muribaculum.</title>
        <authorList>
            <person name="Miyake S."/>
            <person name="Ding Y."/>
            <person name="Low A."/>
            <person name="Soh M."/>
            <person name="Seedorf H."/>
        </authorList>
    </citation>
    <scope>NUCLEOTIDE SEQUENCE [LARGE SCALE GENOMIC DNA]</scope>
    <source>
        <strain evidence="11 12">TLL-A3</strain>
    </source>
</reference>
<dbReference type="SMART" id="SM00382">
    <property type="entry name" value="AAA"/>
    <property type="match status" value="1"/>
</dbReference>
<accession>A0A4Z0V129</accession>
<gene>
    <name evidence="11" type="ORF">EZ315_13395</name>
</gene>
<protein>
    <submittedName>
        <fullName evidence="11">ABC transporter ATP-binding protein</fullName>
    </submittedName>
</protein>
<dbReference type="GO" id="GO:0005524">
    <property type="term" value="F:ATP binding"/>
    <property type="evidence" value="ECO:0007669"/>
    <property type="project" value="UniProtKB-KW"/>
</dbReference>
<evidence type="ECO:0000256" key="2">
    <source>
        <dbReference type="ARBA" id="ARBA00022448"/>
    </source>
</evidence>
<name>A0A4Z0V129_9BACT</name>
<keyword evidence="7" id="KW-0408">Iron</keyword>
<keyword evidence="3" id="KW-1003">Cell membrane</keyword>
<dbReference type="InterPro" id="IPR003439">
    <property type="entry name" value="ABC_transporter-like_ATP-bd"/>
</dbReference>
<evidence type="ECO:0000313" key="12">
    <source>
        <dbReference type="Proteomes" id="UP000297635"/>
    </source>
</evidence>
<evidence type="ECO:0000256" key="3">
    <source>
        <dbReference type="ARBA" id="ARBA00022475"/>
    </source>
</evidence>
<keyword evidence="4" id="KW-0410">Iron transport</keyword>
<dbReference type="InterPro" id="IPR027417">
    <property type="entry name" value="P-loop_NTPase"/>
</dbReference>